<evidence type="ECO:0000256" key="6">
    <source>
        <dbReference type="ARBA" id="ARBA00022490"/>
    </source>
</evidence>
<dbReference type="GO" id="GO:0005096">
    <property type="term" value="F:GTPase activator activity"/>
    <property type="evidence" value="ECO:0007669"/>
    <property type="project" value="UniProtKB-KW"/>
</dbReference>
<sequence>MADEKDRNFRVYFYNKFGMSAAVESKKYIESFLKEERVDIEKLKLFVLKFPLPSVYRLDVWKVLLGVWPAERSLHKYAQDARRQTYTNLFDALRVMERVDDSTPLPEVYLKMHLLNENLLPLEDKNLMIPLQNRTFCSMSSAVINLTNDPIDQFWITAQFYRHVQKCTDQLELLPDAVLYYLKLEEANPKLCELLQEQSIAIPLSEWFQSCFAGVLPESSFERIWDKVIGGRCMVLVYVAVSIFIIFQQPLLNMKNSQEASEYFKKISVNSGDVLVNKALSLFQKYST</sequence>
<keyword evidence="7 11" id="KW-0472">Membrane</keyword>
<comment type="function">
    <text evidence="10">Non-catalytic component of the TSC-TBC complex, a multiprotein complex that acts as a negative regulator of the canonical mTORC1 complex, an evolutionarily conserved central nutrient sensor that stimulates anabolic reactions and macromolecule biosynthesis to promote cellular biomass generation and growth. The TSC-TBC complex acts as a GTPase-activating protein (GAP) for the small GTPase RHEB, a direct activator of the protein kinase activity of mTORC1. In absence of nutrients, the TSC-TBC complex inhibits mTORC1, thereby preventing phosphorylation of ribosomal protein S6 kinase (RPS6KB1 and RPS6KB2) and EIF4EBP1 (4E-BP1) by the mTORC1 signaling. The TSC-TBC complex is inactivated in response to nutrients, relieving inhibition of mTORC1.</text>
</comment>
<evidence type="ECO:0000256" key="8">
    <source>
        <dbReference type="ARBA" id="ARBA00023228"/>
    </source>
</evidence>
<feature type="domain" description="Rab-GAP TBC" evidence="12">
    <location>
        <begin position="51"/>
        <end position="232"/>
    </location>
</feature>
<dbReference type="KEGG" id="obi:106880889"/>
<evidence type="ECO:0000256" key="9">
    <source>
        <dbReference type="ARBA" id="ARBA00023329"/>
    </source>
</evidence>
<dbReference type="PANTHER" id="PTHR13530:SF3">
    <property type="entry name" value="TBC1 DOMAIN FAMILY MEMBER 7"/>
    <property type="match status" value="1"/>
</dbReference>
<dbReference type="Gene3D" id="1.10.472.80">
    <property type="entry name" value="Ypt/Rab-GAP domain of gyp1p, domain 3"/>
    <property type="match status" value="1"/>
</dbReference>
<reference evidence="13" key="1">
    <citation type="submission" date="2015-07" db="EMBL/GenBank/DDBJ databases">
        <title>MeaNS - Measles Nucleotide Surveillance Program.</title>
        <authorList>
            <person name="Tran T."/>
            <person name="Druce J."/>
        </authorList>
    </citation>
    <scope>NUCLEOTIDE SEQUENCE</scope>
    <source>
        <strain evidence="13">UCB-OBI-ISO-001</strain>
        <tissue evidence="13">Gonad</tissue>
    </source>
</reference>
<evidence type="ECO:0000256" key="2">
    <source>
        <dbReference type="ARBA" id="ARBA00004541"/>
    </source>
</evidence>
<dbReference type="GO" id="GO:0005765">
    <property type="term" value="C:lysosomal membrane"/>
    <property type="evidence" value="ECO:0007669"/>
    <property type="project" value="UniProtKB-SubCell"/>
</dbReference>
<comment type="subcellular location">
    <subcellularLocation>
        <location evidence="1">Cytoplasm</location>
        <location evidence="1">Cytosol</location>
    </subcellularLocation>
    <subcellularLocation>
        <location evidence="2">Cytoplasmic vesicle</location>
    </subcellularLocation>
    <subcellularLocation>
        <location evidence="3">Lysosome membrane</location>
    </subcellularLocation>
</comment>
<dbReference type="GO" id="GO:0031410">
    <property type="term" value="C:cytoplasmic vesicle"/>
    <property type="evidence" value="ECO:0007669"/>
    <property type="project" value="UniProtKB-SubCell"/>
</dbReference>
<name>A0A0L8FVK4_OCTBM</name>
<gene>
    <name evidence="13" type="ORF">OCBIM_22006714mg</name>
</gene>
<evidence type="ECO:0000259" key="12">
    <source>
        <dbReference type="PROSITE" id="PS50086"/>
    </source>
</evidence>
<dbReference type="GO" id="GO:0032007">
    <property type="term" value="P:negative regulation of TOR signaling"/>
    <property type="evidence" value="ECO:0007669"/>
    <property type="project" value="TreeGrafter"/>
</dbReference>
<keyword evidence="5" id="KW-0343">GTPase activation</keyword>
<dbReference type="GO" id="GO:0005829">
    <property type="term" value="C:cytosol"/>
    <property type="evidence" value="ECO:0007669"/>
    <property type="project" value="UniProtKB-SubCell"/>
</dbReference>
<keyword evidence="9" id="KW-0968">Cytoplasmic vesicle</keyword>
<evidence type="ECO:0000313" key="13">
    <source>
        <dbReference type="EMBL" id="KOF68693.1"/>
    </source>
</evidence>
<keyword evidence="8" id="KW-0458">Lysosome</keyword>
<dbReference type="AlphaFoldDB" id="A0A0L8FVK4"/>
<evidence type="ECO:0000256" key="7">
    <source>
        <dbReference type="ARBA" id="ARBA00023136"/>
    </source>
</evidence>
<keyword evidence="6" id="KW-0963">Cytoplasm</keyword>
<evidence type="ECO:0000256" key="5">
    <source>
        <dbReference type="ARBA" id="ARBA00022468"/>
    </source>
</evidence>
<dbReference type="InterPro" id="IPR039842">
    <property type="entry name" value="TBC1D7"/>
</dbReference>
<feature type="transmembrane region" description="Helical" evidence="11">
    <location>
        <begin position="229"/>
        <end position="247"/>
    </location>
</feature>
<evidence type="ECO:0000256" key="1">
    <source>
        <dbReference type="ARBA" id="ARBA00004514"/>
    </source>
</evidence>
<evidence type="ECO:0000256" key="10">
    <source>
        <dbReference type="ARBA" id="ARBA00046045"/>
    </source>
</evidence>
<dbReference type="OrthoDB" id="18718at2759"/>
<protein>
    <recommendedName>
        <fullName evidence="4">TBC1 domain family member 7</fullName>
    </recommendedName>
</protein>
<dbReference type="Gene3D" id="1.10.8.680">
    <property type="entry name" value="Ypt/Rab-GAP domain of gyp1p, domain 2"/>
    <property type="match status" value="1"/>
</dbReference>
<proteinExistence type="predicted"/>
<keyword evidence="11" id="KW-1133">Transmembrane helix</keyword>
<dbReference type="InterPro" id="IPR035969">
    <property type="entry name" value="Rab-GAP_TBC_sf"/>
</dbReference>
<keyword evidence="11" id="KW-0812">Transmembrane</keyword>
<dbReference type="STRING" id="37653.A0A0L8FVK4"/>
<dbReference type="PROSITE" id="PS50086">
    <property type="entry name" value="TBC_RABGAP"/>
    <property type="match status" value="1"/>
</dbReference>
<dbReference type="Gene3D" id="1.10.10.750">
    <property type="entry name" value="Ypt/Rab-GAP domain of gyp1p, domain 1"/>
    <property type="match status" value="1"/>
</dbReference>
<dbReference type="PANTHER" id="PTHR13530">
    <property type="entry name" value="TBC1 DOMAIN FAMILY MEMBER 7"/>
    <property type="match status" value="1"/>
</dbReference>
<dbReference type="SUPFAM" id="SSF47923">
    <property type="entry name" value="Ypt/Rab-GAP domain of gyp1p"/>
    <property type="match status" value="2"/>
</dbReference>
<evidence type="ECO:0000256" key="4">
    <source>
        <dbReference type="ARBA" id="ARBA00015455"/>
    </source>
</evidence>
<dbReference type="InterPro" id="IPR043039">
    <property type="entry name" value="TBC1D7_dom2"/>
</dbReference>
<evidence type="ECO:0000256" key="3">
    <source>
        <dbReference type="ARBA" id="ARBA00004656"/>
    </source>
</evidence>
<dbReference type="EMBL" id="KQ426075">
    <property type="protein sequence ID" value="KOF68693.1"/>
    <property type="molecule type" value="Genomic_DNA"/>
</dbReference>
<dbReference type="OMA" id="VMHTMWL"/>
<accession>A0A0L8FVK4</accession>
<evidence type="ECO:0000256" key="11">
    <source>
        <dbReference type="SAM" id="Phobius"/>
    </source>
</evidence>
<dbReference type="InterPro" id="IPR000195">
    <property type="entry name" value="Rab-GAP-TBC_dom"/>
</dbReference>
<organism evidence="13">
    <name type="scientific">Octopus bimaculoides</name>
    <name type="common">California two-spotted octopus</name>
    <dbReference type="NCBI Taxonomy" id="37653"/>
    <lineage>
        <taxon>Eukaryota</taxon>
        <taxon>Metazoa</taxon>
        <taxon>Spiralia</taxon>
        <taxon>Lophotrochozoa</taxon>
        <taxon>Mollusca</taxon>
        <taxon>Cephalopoda</taxon>
        <taxon>Coleoidea</taxon>
        <taxon>Octopodiformes</taxon>
        <taxon>Octopoda</taxon>
        <taxon>Incirrata</taxon>
        <taxon>Octopodidae</taxon>
        <taxon>Octopus</taxon>
    </lineage>
</organism>
<dbReference type="Pfam" id="PF00566">
    <property type="entry name" value="RabGAP-TBC"/>
    <property type="match status" value="1"/>
</dbReference>